<sequence>MGRVVGGVFARTMLISFQKNKKQNFWLIPGSAGLSSITASPTTEQYGNAADQTAVPQIAAEAWSCWWEATTGCSGMLPMLSSFV</sequence>
<evidence type="ECO:0000313" key="2">
    <source>
        <dbReference type="Proteomes" id="UP001279734"/>
    </source>
</evidence>
<dbReference type="Proteomes" id="UP001279734">
    <property type="component" value="Unassembled WGS sequence"/>
</dbReference>
<dbReference type="AlphaFoldDB" id="A0AAD3TM05"/>
<evidence type="ECO:0000313" key="1">
    <source>
        <dbReference type="EMBL" id="GMH31674.1"/>
    </source>
</evidence>
<dbReference type="EMBL" id="BSYO01000040">
    <property type="protein sequence ID" value="GMH31674.1"/>
    <property type="molecule type" value="Genomic_DNA"/>
</dbReference>
<name>A0AAD3TM05_NEPGR</name>
<protein>
    <submittedName>
        <fullName evidence="1">Uncharacterized protein</fullName>
    </submittedName>
</protein>
<accession>A0AAD3TM05</accession>
<gene>
    <name evidence="1" type="ORF">Nepgr_033518</name>
</gene>
<reference evidence="1" key="1">
    <citation type="submission" date="2023-05" db="EMBL/GenBank/DDBJ databases">
        <title>Nepenthes gracilis genome sequencing.</title>
        <authorList>
            <person name="Fukushima K."/>
        </authorList>
    </citation>
    <scope>NUCLEOTIDE SEQUENCE</scope>
    <source>
        <strain evidence="1">SING2019-196</strain>
    </source>
</reference>
<keyword evidence="2" id="KW-1185">Reference proteome</keyword>
<organism evidence="1 2">
    <name type="scientific">Nepenthes gracilis</name>
    <name type="common">Slender pitcher plant</name>
    <dbReference type="NCBI Taxonomy" id="150966"/>
    <lineage>
        <taxon>Eukaryota</taxon>
        <taxon>Viridiplantae</taxon>
        <taxon>Streptophyta</taxon>
        <taxon>Embryophyta</taxon>
        <taxon>Tracheophyta</taxon>
        <taxon>Spermatophyta</taxon>
        <taxon>Magnoliopsida</taxon>
        <taxon>eudicotyledons</taxon>
        <taxon>Gunneridae</taxon>
        <taxon>Pentapetalae</taxon>
        <taxon>Caryophyllales</taxon>
        <taxon>Nepenthaceae</taxon>
        <taxon>Nepenthes</taxon>
    </lineage>
</organism>
<comment type="caution">
    <text evidence="1">The sequence shown here is derived from an EMBL/GenBank/DDBJ whole genome shotgun (WGS) entry which is preliminary data.</text>
</comment>
<proteinExistence type="predicted"/>